<reference evidence="2 3" key="1">
    <citation type="submission" date="2020-03" db="EMBL/GenBank/DDBJ databases">
        <title>Spirochaetal bacteria isolated from arthropods constitute a novel genus Entomospira genus novum within the order Spirochaetales.</title>
        <authorList>
            <person name="Grana-Miraglia L."/>
            <person name="Sikutova S."/>
            <person name="Fingerle V."/>
            <person name="Sing A."/>
            <person name="Castillo-Ramirez S."/>
            <person name="Margos G."/>
            <person name="Rudolf I."/>
        </authorList>
    </citation>
    <scope>NUCLEOTIDE SEQUENCE [LARGE SCALE GENOMIC DNA]</scope>
    <source>
        <strain evidence="2 3">BR193</strain>
    </source>
</reference>
<comment type="caution">
    <text evidence="2">The sequence shown here is derived from an EMBL/GenBank/DDBJ whole genome shotgun (WGS) entry which is preliminary data.</text>
</comment>
<accession>A0A968GEY5</accession>
<keyword evidence="3" id="KW-1185">Reference proteome</keyword>
<keyword evidence="1" id="KW-1133">Transmembrane helix</keyword>
<evidence type="ECO:0000313" key="3">
    <source>
        <dbReference type="Proteomes" id="UP000711995"/>
    </source>
</evidence>
<organism evidence="2 3">
    <name type="scientific">Entomospira entomophila</name>
    <dbReference type="NCBI Taxonomy" id="2719988"/>
    <lineage>
        <taxon>Bacteria</taxon>
        <taxon>Pseudomonadati</taxon>
        <taxon>Spirochaetota</taxon>
        <taxon>Spirochaetia</taxon>
        <taxon>Spirochaetales</taxon>
        <taxon>Spirochaetaceae</taxon>
        <taxon>Entomospira</taxon>
    </lineage>
</organism>
<sequence>MAEIQHSKRQIELPYRYDWVRYVILVILLVTIVIVAGVTRNYILHKSQYFQEEVLTQVEEAFNVRIEYASISPTFWGWFHVNGVEIYGKGMHIVANRLTIHFDALALIMGRHDISLIRKIDLNGVEADIEQATVVSDANVIIPEDTIDATSSFNLEQSVQLLSNSIFAFLSEGVNIQGLQIELSLRNVNVHYRAPWGTFVMGNLLFTIQPINDLYQIELSAMPELTLYPDVYVKLPMRLSGQVTQDLLSGDLRFDVTNTYQNIINIEEQGMRVQWRDGVLNVRKNVDALPLDYGIRIDAVERSFYTGFNAYQFSPQEFMNWTTNEKSNALFQYMDGFASLFYYPDQSLLYYGGDLLLALRHAGEDLQVKLSATGNIRELQVRNLELRYQNQSYVRFNGAINWLTRLPSGSLDVVWDGVKPVEASFTLLDQTNFLQLRSTKLKYNQTSLGSLSLLLFPSAKIWRSFIEFAPGEDTSAGILQASGLLNIENSPQAEVFFNVQDFSLSRFTEASILPAGLVDWIANGVIDFHWSHNRFLATVRDLSLEKDPTHRISLSAVANPELVDVQSLSVLWGDYFAKLHIESEFSKTPQFSGAVTSLLTDYAFSGDWDGQRLQVRNDYTVLEWDMAEKRGKLTAVDMPLRSTLNAPILNMESTITLSPELLWEIPSVSIVGDDFTFQMTGGKVTPAGGSLGRIRYHDSFADLFGSVKYERLERLHKLQINMVSNDLPMNREIHAIVLEYEDDLRGSIQLTRFPLTRLRLPDLEGLFNLNLDIHQIKNNPHVSFTTNLIRGFYRDTMVQGSMSGEYSTRGLSLSQLSLQYGEHLLRGGTFLGNFEQARFTLAGEYTQVNKDYQLGFSTHFRPQNLEDPVTLSEVFQNPWQVLFNFEPFRMNQRVALRGSRIMMEHDEGVYSINGLDSLDLEALYDTNTSLGFFHWNGRDGLIVQSEFNLNQEDYHIDLQKILIPLGFFNPFFTRAGNARILGFERGMIEGSLSIRSGGVLEQGGFRISDDALLSLLHLPRESLRIGGVSISVNNNKLRLNPINIDAGGFGNRVVVGLYGTAEIGNPTFSYTVGLSIRPKKGTKKEGTGVNYDISIGENIVRLRGRAQGMVFFEGDTAGARLSGDIYLSSLQGNLGALSLFMNSEAVKRRRVPTKRNPKPGFLVQAASKEDAQYRPLRLTTGNDVVFYIPDSTIPTIELTTQADQELILVLDVQKGAPVGQNFIYLEGDVGIRRGQIRMFSSEFAIRNGGILRFNEEYGFNPMLIFLADLKMDDGHIITMEFEDQAINNRYDFTLTSPSLSQTDIMQRLGMSLVPSLAVQDQQQFQTTQSDEDSESEGGGFNALKTVIEPIGGVAEEYLSRQLERVLRFIPFIDSVNVRTNAVSNLALSRFSANSSNDSEWASGANASRSNPWDILDGTSISAGFKITPVFTVEASFGMAKESAQNQFFEDTSKLLPNLGIGLKFDTPIFLVSWNFNPTLANSSLNQLFVGSVSLNLTKTFYFRDWADLGRQLNS</sequence>
<keyword evidence="1" id="KW-0472">Membrane</keyword>
<dbReference type="Proteomes" id="UP000711995">
    <property type="component" value="Unassembled WGS sequence"/>
</dbReference>
<dbReference type="RefSeq" id="WP_167700777.1">
    <property type="nucleotide sequence ID" value="NZ_CP118174.1"/>
</dbReference>
<dbReference type="EMBL" id="JAATLJ010000001">
    <property type="protein sequence ID" value="NIZ41209.1"/>
    <property type="molecule type" value="Genomic_DNA"/>
</dbReference>
<keyword evidence="1" id="KW-0812">Transmembrane</keyword>
<proteinExistence type="predicted"/>
<name>A0A968GEY5_9SPIO</name>
<evidence type="ECO:0000313" key="2">
    <source>
        <dbReference type="EMBL" id="NIZ41209.1"/>
    </source>
</evidence>
<gene>
    <name evidence="2" type="ORF">HCT14_06795</name>
</gene>
<feature type="transmembrane region" description="Helical" evidence="1">
    <location>
        <begin position="20"/>
        <end position="38"/>
    </location>
</feature>
<evidence type="ECO:0000256" key="1">
    <source>
        <dbReference type="SAM" id="Phobius"/>
    </source>
</evidence>
<protein>
    <submittedName>
        <fullName evidence="2">Uncharacterized protein</fullName>
    </submittedName>
</protein>